<reference evidence="9 10" key="2">
    <citation type="journal article" date="2012" name="PLoS Pathog.">
        <title>Diverse lifestyles and strategies of plant pathogenesis encoded in the genomes of eighteen Dothideomycetes fungi.</title>
        <authorList>
            <person name="Ohm R.A."/>
            <person name="Feau N."/>
            <person name="Henrissat B."/>
            <person name="Schoch C.L."/>
            <person name="Horwitz B.A."/>
            <person name="Barry K.W."/>
            <person name="Condon B.J."/>
            <person name="Copeland A.C."/>
            <person name="Dhillon B."/>
            <person name="Glaser F."/>
            <person name="Hesse C.N."/>
            <person name="Kosti I."/>
            <person name="LaButti K."/>
            <person name="Lindquist E.A."/>
            <person name="Lucas S."/>
            <person name="Salamov A.A."/>
            <person name="Bradshaw R.E."/>
            <person name="Ciuffetti L."/>
            <person name="Hamelin R.C."/>
            <person name="Kema G.H.J."/>
            <person name="Lawrence C."/>
            <person name="Scott J.A."/>
            <person name="Spatafora J.W."/>
            <person name="Turgeon B.G."/>
            <person name="de Wit P.J.G.M."/>
            <person name="Zhong S."/>
            <person name="Goodwin S.B."/>
            <person name="Grigoriev I.V."/>
        </authorList>
    </citation>
    <scope>NUCLEOTIDE SEQUENCE [LARGE SCALE GENOMIC DNA]</scope>
    <source>
        <strain evidence="10">NZE10 / CBS 128990</strain>
    </source>
</reference>
<name>N1PXB4_DOTSN</name>
<dbReference type="GO" id="GO:0046872">
    <property type="term" value="F:metal ion binding"/>
    <property type="evidence" value="ECO:0007669"/>
    <property type="project" value="UniProtKB-KW"/>
</dbReference>
<gene>
    <name evidence="9" type="ORF">DOTSEDRAFT_126881</name>
</gene>
<keyword evidence="5 8" id="KW-0378">Hydrolase</keyword>
<dbReference type="EC" id="3.1.1.-" evidence="8"/>
<protein>
    <recommendedName>
        <fullName evidence="8">Carboxylic ester hydrolase</fullName>
        <ecNumber evidence="8">3.1.1.-</ecNumber>
    </recommendedName>
</protein>
<organism evidence="9 10">
    <name type="scientific">Dothistroma septosporum (strain NZE10 / CBS 128990)</name>
    <name type="common">Red band needle blight fungus</name>
    <name type="synonym">Mycosphaerella pini</name>
    <dbReference type="NCBI Taxonomy" id="675120"/>
    <lineage>
        <taxon>Eukaryota</taxon>
        <taxon>Fungi</taxon>
        <taxon>Dikarya</taxon>
        <taxon>Ascomycota</taxon>
        <taxon>Pezizomycotina</taxon>
        <taxon>Dothideomycetes</taxon>
        <taxon>Dothideomycetidae</taxon>
        <taxon>Mycosphaerellales</taxon>
        <taxon>Mycosphaerellaceae</taxon>
        <taxon>Dothistroma</taxon>
    </lineage>
</organism>
<reference evidence="10" key="1">
    <citation type="journal article" date="2012" name="PLoS Genet.">
        <title>The genomes of the fungal plant pathogens Cladosporium fulvum and Dothistroma septosporum reveal adaptation to different hosts and lifestyles but also signatures of common ancestry.</title>
        <authorList>
            <person name="de Wit P.J.G.M."/>
            <person name="van der Burgt A."/>
            <person name="Oekmen B."/>
            <person name="Stergiopoulos I."/>
            <person name="Abd-Elsalam K.A."/>
            <person name="Aerts A.L."/>
            <person name="Bahkali A.H."/>
            <person name="Beenen H.G."/>
            <person name="Chettri P."/>
            <person name="Cox M.P."/>
            <person name="Datema E."/>
            <person name="de Vries R.P."/>
            <person name="Dhillon B."/>
            <person name="Ganley A.R."/>
            <person name="Griffiths S.A."/>
            <person name="Guo Y."/>
            <person name="Hamelin R.C."/>
            <person name="Henrissat B."/>
            <person name="Kabir M.S."/>
            <person name="Jashni M.K."/>
            <person name="Kema G."/>
            <person name="Klaubauf S."/>
            <person name="Lapidus A."/>
            <person name="Levasseur A."/>
            <person name="Lindquist E."/>
            <person name="Mehrabi R."/>
            <person name="Ohm R.A."/>
            <person name="Owen T.J."/>
            <person name="Salamov A."/>
            <person name="Schwelm A."/>
            <person name="Schijlen E."/>
            <person name="Sun H."/>
            <person name="van den Burg H.A."/>
            <person name="van Ham R.C.H.J."/>
            <person name="Zhang S."/>
            <person name="Goodwin S.B."/>
            <person name="Grigoriev I.V."/>
            <person name="Collemare J."/>
            <person name="Bradshaw R.E."/>
        </authorList>
    </citation>
    <scope>NUCLEOTIDE SEQUENCE [LARGE SCALE GENOMIC DNA]</scope>
    <source>
        <strain evidence="10">NZE10 / CBS 128990</strain>
    </source>
</reference>
<dbReference type="Proteomes" id="UP000016933">
    <property type="component" value="Unassembled WGS sequence"/>
</dbReference>
<dbReference type="InterPro" id="IPR029058">
    <property type="entry name" value="AB_hydrolase_fold"/>
</dbReference>
<evidence type="ECO:0000256" key="5">
    <source>
        <dbReference type="ARBA" id="ARBA00022801"/>
    </source>
</evidence>
<dbReference type="Gene3D" id="3.40.50.1820">
    <property type="entry name" value="alpha/beta hydrolase"/>
    <property type="match status" value="1"/>
</dbReference>
<dbReference type="SUPFAM" id="SSF53474">
    <property type="entry name" value="alpha/beta-Hydrolases"/>
    <property type="match status" value="1"/>
</dbReference>
<comment type="similarity">
    <text evidence="1 8">Belongs to the tannase family.</text>
</comment>
<proteinExistence type="inferred from homology"/>
<dbReference type="OrthoDB" id="3039123at2759"/>
<dbReference type="AlphaFoldDB" id="N1PXB4"/>
<keyword evidence="4" id="KW-0732">Signal</keyword>
<keyword evidence="6" id="KW-0106">Calcium</keyword>
<dbReference type="InterPro" id="IPR011118">
    <property type="entry name" value="Tannase/feruloyl_esterase"/>
</dbReference>
<evidence type="ECO:0000256" key="1">
    <source>
        <dbReference type="ARBA" id="ARBA00006249"/>
    </source>
</evidence>
<evidence type="ECO:0000256" key="7">
    <source>
        <dbReference type="ARBA" id="ARBA00023157"/>
    </source>
</evidence>
<evidence type="ECO:0000256" key="4">
    <source>
        <dbReference type="ARBA" id="ARBA00022729"/>
    </source>
</evidence>
<dbReference type="GO" id="GO:0030600">
    <property type="term" value="F:feruloyl esterase activity"/>
    <property type="evidence" value="ECO:0007669"/>
    <property type="project" value="UniProtKB-ARBA"/>
</dbReference>
<dbReference type="EMBL" id="KB446537">
    <property type="protein sequence ID" value="EME46864.1"/>
    <property type="molecule type" value="Genomic_DNA"/>
</dbReference>
<dbReference type="OMA" id="ATLWPQV"/>
<evidence type="ECO:0000256" key="8">
    <source>
        <dbReference type="RuleBase" id="RU361238"/>
    </source>
</evidence>
<accession>N1PXB4</accession>
<dbReference type="Pfam" id="PF07519">
    <property type="entry name" value="Tannase"/>
    <property type="match status" value="1"/>
</dbReference>
<dbReference type="PANTHER" id="PTHR33938">
    <property type="entry name" value="FERULOYL ESTERASE B-RELATED"/>
    <property type="match status" value="1"/>
</dbReference>
<dbReference type="eggNOG" id="ENOG502SH94">
    <property type="taxonomic scope" value="Eukaryota"/>
</dbReference>
<dbReference type="HOGENOM" id="CLU_014819_3_2_1"/>
<evidence type="ECO:0000256" key="2">
    <source>
        <dbReference type="ARBA" id="ARBA00022487"/>
    </source>
</evidence>
<dbReference type="PANTHER" id="PTHR33938:SF8">
    <property type="entry name" value="CARBOXYLIC ESTER HYDROLASE"/>
    <property type="match status" value="1"/>
</dbReference>
<evidence type="ECO:0000313" key="10">
    <source>
        <dbReference type="Proteomes" id="UP000016933"/>
    </source>
</evidence>
<dbReference type="STRING" id="675120.N1PXB4"/>
<keyword evidence="7" id="KW-1015">Disulfide bond</keyword>
<evidence type="ECO:0000256" key="6">
    <source>
        <dbReference type="ARBA" id="ARBA00022837"/>
    </source>
</evidence>
<sequence length="512" mass="55820">MASYADLSSGSLVNRCDGSYFSNLDVFGAQVLNINANPVNNFATTTAEVEGRSINGTWNNLNFCNVTVTYTHPARNDEINVFVLLPFDDWNGRFLGAGGGGWITGYPWDAVAANTADGWAVASTDGGHSHYASSAADWILDSPGNVNINELQNFASVALNDISVIGKHITATFYGTKPKKSYWSGCSTGGRQGLMLAQRYPDAFDGILAIAPAINWARFLVAMYWGQQVMSELEFYPPECELDAITQMAVEACDEIDGLKDGIISSPGLCEFDARTLIGRRFDCNGQSKSFSEEAAGIVNAVWQGPKSKDARYGWFGFNIGTNLTSGTVGTKCEAGSITPCTGSFGFEHIKYLVLKSPNANLRNLTNDQYFSILHRSTQEYTSIIDTSDPDLSQFKHHGGKMLTWHGLADQLIMPNGSSDYYKRVLDIDSHAPDFYRYFEVPGVAHCTGGSGPLPTGSLDAVIKWVEEGIAPETLLAKSQTEIEMERRVCSWPKQQIYVGGDGKGVKSFECR</sequence>
<evidence type="ECO:0000256" key="3">
    <source>
        <dbReference type="ARBA" id="ARBA00022723"/>
    </source>
</evidence>
<evidence type="ECO:0000313" key="9">
    <source>
        <dbReference type="EMBL" id="EME46864.1"/>
    </source>
</evidence>
<keyword evidence="10" id="KW-1185">Reference proteome</keyword>
<keyword evidence="3" id="KW-0479">Metal-binding</keyword>
<keyword evidence="2" id="KW-0719">Serine esterase</keyword>